<dbReference type="EMBL" id="CM035426">
    <property type="protein sequence ID" value="KAH7314622.1"/>
    <property type="molecule type" value="Genomic_DNA"/>
</dbReference>
<dbReference type="OrthoDB" id="2018237at2759"/>
<dbReference type="InterPro" id="IPR013766">
    <property type="entry name" value="Thioredoxin_domain"/>
</dbReference>
<evidence type="ECO:0000313" key="5">
    <source>
        <dbReference type="Proteomes" id="UP000825935"/>
    </source>
</evidence>
<gene>
    <name evidence="4" type="ORF">KP509_21G011300</name>
</gene>
<evidence type="ECO:0000256" key="1">
    <source>
        <dbReference type="ARBA" id="ARBA00008987"/>
    </source>
</evidence>
<sequence length="215" mass="23915">MNQWVMKPSLENHKKPPWLCMKWPTTEASAAAGCRWEEPLPIRALKNLSFFFITQMQRGLSRLQSGAAGRPHNQRSNSEKSGTGLLSPREQGEAEQRALALALSLKKPATVLEFYSPKCSLCRSLLPTILKVESQNSEWLSIVMADVENKLWLPEVLLYDINYVPCFVLLDSSGTAVAKTATPFSRLHVLTGLSYIIESKRPVLTGACEANAENL</sequence>
<dbReference type="PANTHER" id="PTHR43601:SF11">
    <property type="entry name" value="EXPRESSED PROTEIN"/>
    <property type="match status" value="1"/>
</dbReference>
<accession>A0A8T2SAS8</accession>
<dbReference type="AlphaFoldDB" id="A0A8T2SAS8"/>
<reference evidence="4" key="1">
    <citation type="submission" date="2021-08" db="EMBL/GenBank/DDBJ databases">
        <title>WGS assembly of Ceratopteris richardii.</title>
        <authorList>
            <person name="Marchant D.B."/>
            <person name="Chen G."/>
            <person name="Jenkins J."/>
            <person name="Shu S."/>
            <person name="Leebens-Mack J."/>
            <person name="Grimwood J."/>
            <person name="Schmutz J."/>
            <person name="Soltis P."/>
            <person name="Soltis D."/>
            <person name="Chen Z.-H."/>
        </authorList>
    </citation>
    <scope>NUCLEOTIDE SEQUENCE</scope>
    <source>
        <strain evidence="4">Whitten #5841</strain>
        <tissue evidence="4">Leaf</tissue>
    </source>
</reference>
<comment type="caution">
    <text evidence="4">The sequence shown here is derived from an EMBL/GenBank/DDBJ whole genome shotgun (WGS) entry which is preliminary data.</text>
</comment>
<feature type="domain" description="Thioredoxin" evidence="3">
    <location>
        <begin position="106"/>
        <end position="174"/>
    </location>
</feature>
<dbReference type="Gene3D" id="3.40.30.10">
    <property type="entry name" value="Glutaredoxin"/>
    <property type="match status" value="1"/>
</dbReference>
<dbReference type="PANTHER" id="PTHR43601">
    <property type="entry name" value="THIOREDOXIN, MITOCHONDRIAL"/>
    <property type="match status" value="1"/>
</dbReference>
<feature type="region of interest" description="Disordered" evidence="2">
    <location>
        <begin position="63"/>
        <end position="89"/>
    </location>
</feature>
<dbReference type="OMA" id="ALLTHHM"/>
<protein>
    <recommendedName>
        <fullName evidence="3">Thioredoxin domain-containing protein</fullName>
    </recommendedName>
</protein>
<evidence type="ECO:0000256" key="2">
    <source>
        <dbReference type="SAM" id="MobiDB-lite"/>
    </source>
</evidence>
<dbReference type="InterPro" id="IPR036249">
    <property type="entry name" value="Thioredoxin-like_sf"/>
</dbReference>
<dbReference type="SUPFAM" id="SSF52833">
    <property type="entry name" value="Thioredoxin-like"/>
    <property type="match status" value="1"/>
</dbReference>
<keyword evidence="5" id="KW-1185">Reference proteome</keyword>
<evidence type="ECO:0000259" key="3">
    <source>
        <dbReference type="Pfam" id="PF00085"/>
    </source>
</evidence>
<name>A0A8T2SAS8_CERRI</name>
<comment type="similarity">
    <text evidence="1">Belongs to the thioredoxin family.</text>
</comment>
<dbReference type="GO" id="GO:0045454">
    <property type="term" value="P:cell redox homeostasis"/>
    <property type="evidence" value="ECO:0007669"/>
    <property type="project" value="TreeGrafter"/>
</dbReference>
<dbReference type="Pfam" id="PF00085">
    <property type="entry name" value="Thioredoxin"/>
    <property type="match status" value="1"/>
</dbReference>
<proteinExistence type="inferred from homology"/>
<organism evidence="4 5">
    <name type="scientific">Ceratopteris richardii</name>
    <name type="common">Triangle waterfern</name>
    <dbReference type="NCBI Taxonomy" id="49495"/>
    <lineage>
        <taxon>Eukaryota</taxon>
        <taxon>Viridiplantae</taxon>
        <taxon>Streptophyta</taxon>
        <taxon>Embryophyta</taxon>
        <taxon>Tracheophyta</taxon>
        <taxon>Polypodiopsida</taxon>
        <taxon>Polypodiidae</taxon>
        <taxon>Polypodiales</taxon>
        <taxon>Pteridineae</taxon>
        <taxon>Pteridaceae</taxon>
        <taxon>Parkerioideae</taxon>
        <taxon>Ceratopteris</taxon>
    </lineage>
</organism>
<evidence type="ECO:0000313" key="4">
    <source>
        <dbReference type="EMBL" id="KAH7314622.1"/>
    </source>
</evidence>
<dbReference type="Proteomes" id="UP000825935">
    <property type="component" value="Chromosome 21"/>
</dbReference>